<dbReference type="InterPro" id="IPR011006">
    <property type="entry name" value="CheY-like_superfamily"/>
</dbReference>
<evidence type="ECO:0000259" key="3">
    <source>
        <dbReference type="PROSITE" id="PS50110"/>
    </source>
</evidence>
<dbReference type="AlphaFoldDB" id="A0A4R6UGL6"/>
<dbReference type="PANTHER" id="PTHR37299">
    <property type="entry name" value="TRANSCRIPTIONAL REGULATOR-RELATED"/>
    <property type="match status" value="1"/>
</dbReference>
<dbReference type="Gene3D" id="3.40.50.2300">
    <property type="match status" value="1"/>
</dbReference>
<dbReference type="PANTHER" id="PTHR37299:SF1">
    <property type="entry name" value="STAGE 0 SPORULATION PROTEIN A HOMOLOG"/>
    <property type="match status" value="1"/>
</dbReference>
<keyword evidence="2" id="KW-0597">Phosphoprotein</keyword>
<dbReference type="Proteomes" id="UP000295375">
    <property type="component" value="Unassembled WGS sequence"/>
</dbReference>
<dbReference type="PROSITE" id="PS50930">
    <property type="entry name" value="HTH_LYTTR"/>
    <property type="match status" value="1"/>
</dbReference>
<dbReference type="InterPro" id="IPR046947">
    <property type="entry name" value="LytR-like"/>
</dbReference>
<dbReference type="SMART" id="SM00850">
    <property type="entry name" value="LytTR"/>
    <property type="match status" value="1"/>
</dbReference>
<dbReference type="SUPFAM" id="SSF52172">
    <property type="entry name" value="CheY-like"/>
    <property type="match status" value="1"/>
</dbReference>
<dbReference type="GO" id="GO:0003677">
    <property type="term" value="F:DNA binding"/>
    <property type="evidence" value="ECO:0007669"/>
    <property type="project" value="InterPro"/>
</dbReference>
<proteinExistence type="predicted"/>
<keyword evidence="1" id="KW-0902">Two-component regulatory system</keyword>
<evidence type="ECO:0000259" key="4">
    <source>
        <dbReference type="PROSITE" id="PS50930"/>
    </source>
</evidence>
<evidence type="ECO:0000256" key="1">
    <source>
        <dbReference type="ARBA" id="ARBA00023012"/>
    </source>
</evidence>
<organism evidence="5 6">
    <name type="scientific">Permianibacter aggregans</name>
    <dbReference type="NCBI Taxonomy" id="1510150"/>
    <lineage>
        <taxon>Bacteria</taxon>
        <taxon>Pseudomonadati</taxon>
        <taxon>Pseudomonadota</taxon>
        <taxon>Gammaproteobacteria</taxon>
        <taxon>Pseudomonadales</taxon>
        <taxon>Pseudomonadaceae</taxon>
        <taxon>Permianibacter</taxon>
    </lineage>
</organism>
<sequence length="237" mass="27637">MNIIIVEDSRLARNELREMLQAHSDIEVIAEAENVQQGIPLIDHHKPDLLLLDIHLPDGDGFQLLEQLQHVPQVIFTTAYDQHALRAFQVNALDYLLKPIEPERLQTALQKVRQNAVAETDTIIEHKGRQDQLFIRDGEHCHFVRLGEVALFEVEGNYTRVYFRDQKPLLARSLGYLEQRLDPSVFFRANRQELINFDYIQRIEPGVGEGYIVTMKNGREVQVSRRQAKELRDHLEW</sequence>
<dbReference type="GO" id="GO:0000156">
    <property type="term" value="F:phosphorelay response regulator activity"/>
    <property type="evidence" value="ECO:0007669"/>
    <property type="project" value="InterPro"/>
</dbReference>
<reference evidence="5 6" key="1">
    <citation type="submission" date="2019-03" db="EMBL/GenBank/DDBJ databases">
        <title>Genomic Encyclopedia of Type Strains, Phase IV (KMG-IV): sequencing the most valuable type-strain genomes for metagenomic binning, comparative biology and taxonomic classification.</title>
        <authorList>
            <person name="Goeker M."/>
        </authorList>
    </citation>
    <scope>NUCLEOTIDE SEQUENCE [LARGE SCALE GENOMIC DNA]</scope>
    <source>
        <strain evidence="5 6">DSM 103792</strain>
    </source>
</reference>
<dbReference type="InterPro" id="IPR007492">
    <property type="entry name" value="LytTR_DNA-bd_dom"/>
</dbReference>
<evidence type="ECO:0000256" key="2">
    <source>
        <dbReference type="PROSITE-ProRule" id="PRU00169"/>
    </source>
</evidence>
<dbReference type="Pfam" id="PF00072">
    <property type="entry name" value="Response_reg"/>
    <property type="match status" value="1"/>
</dbReference>
<protein>
    <submittedName>
        <fullName evidence="5">LytTR family two component transcriptional regulator</fullName>
    </submittedName>
</protein>
<dbReference type="PROSITE" id="PS50110">
    <property type="entry name" value="RESPONSE_REGULATORY"/>
    <property type="match status" value="1"/>
</dbReference>
<evidence type="ECO:0000313" key="5">
    <source>
        <dbReference type="EMBL" id="TDQ45452.1"/>
    </source>
</evidence>
<dbReference type="Gene3D" id="2.40.50.1020">
    <property type="entry name" value="LytTr DNA-binding domain"/>
    <property type="match status" value="1"/>
</dbReference>
<dbReference type="InterPro" id="IPR001789">
    <property type="entry name" value="Sig_transdc_resp-reg_receiver"/>
</dbReference>
<feature type="domain" description="HTH LytTR-type" evidence="4">
    <location>
        <begin position="133"/>
        <end position="237"/>
    </location>
</feature>
<dbReference type="EMBL" id="SNYM01000020">
    <property type="protein sequence ID" value="TDQ45452.1"/>
    <property type="molecule type" value="Genomic_DNA"/>
</dbReference>
<dbReference type="Pfam" id="PF04397">
    <property type="entry name" value="LytTR"/>
    <property type="match status" value="1"/>
</dbReference>
<evidence type="ECO:0000313" key="6">
    <source>
        <dbReference type="Proteomes" id="UP000295375"/>
    </source>
</evidence>
<name>A0A4R6UGL6_9GAMM</name>
<gene>
    <name evidence="5" type="ORF">EV696_12029</name>
</gene>
<feature type="modified residue" description="4-aspartylphosphate" evidence="2">
    <location>
        <position position="53"/>
    </location>
</feature>
<dbReference type="SMART" id="SM00448">
    <property type="entry name" value="REC"/>
    <property type="match status" value="1"/>
</dbReference>
<feature type="domain" description="Response regulatory" evidence="3">
    <location>
        <begin position="2"/>
        <end position="113"/>
    </location>
</feature>
<dbReference type="OrthoDB" id="236568at2"/>
<keyword evidence="6" id="KW-1185">Reference proteome</keyword>
<comment type="caution">
    <text evidence="5">The sequence shown here is derived from an EMBL/GenBank/DDBJ whole genome shotgun (WGS) entry which is preliminary data.</text>
</comment>
<accession>A0A4R6UGL6</accession>
<dbReference type="RefSeq" id="WP_133592741.1">
    <property type="nucleotide sequence ID" value="NZ_CP037953.1"/>
</dbReference>